<keyword evidence="3 8" id="KW-1133">Transmembrane helix</keyword>
<proteinExistence type="predicted"/>
<feature type="transmembrane region" description="Helical" evidence="8">
    <location>
        <begin position="279"/>
        <end position="300"/>
    </location>
</feature>
<keyword evidence="5 8" id="KW-0472">Membrane</keyword>
<dbReference type="PANTHER" id="PTHR24243:SF233">
    <property type="entry name" value="THYROTROPIN-RELEASING HORMONE RECEPTOR"/>
    <property type="match status" value="1"/>
</dbReference>
<feature type="transmembrane region" description="Helical" evidence="8">
    <location>
        <begin position="144"/>
        <end position="164"/>
    </location>
</feature>
<feature type="domain" description="G-protein coupled receptors family 1 profile" evidence="9">
    <location>
        <begin position="86"/>
        <end position="289"/>
    </location>
</feature>
<dbReference type="InterPro" id="IPR017452">
    <property type="entry name" value="GPCR_Rhodpsn_7TM"/>
</dbReference>
<reference evidence="10 11" key="1">
    <citation type="submission" date="2022-12" db="EMBL/GenBank/DDBJ databases">
        <title>Chromosome-level genome of Tegillarca granosa.</title>
        <authorList>
            <person name="Kim J."/>
        </authorList>
    </citation>
    <scope>NUCLEOTIDE SEQUENCE [LARGE SCALE GENOMIC DNA]</scope>
    <source>
        <strain evidence="10">Teg-2019</strain>
        <tissue evidence="10">Adductor muscle</tissue>
    </source>
</reference>
<evidence type="ECO:0000256" key="3">
    <source>
        <dbReference type="ARBA" id="ARBA00022989"/>
    </source>
</evidence>
<dbReference type="EMBL" id="JARBDR010000903">
    <property type="protein sequence ID" value="KAJ8304390.1"/>
    <property type="molecule type" value="Genomic_DNA"/>
</dbReference>
<evidence type="ECO:0000256" key="1">
    <source>
        <dbReference type="ARBA" id="ARBA00004141"/>
    </source>
</evidence>
<dbReference type="InterPro" id="IPR000276">
    <property type="entry name" value="GPCR_Rhodpsn"/>
</dbReference>
<evidence type="ECO:0000259" key="9">
    <source>
        <dbReference type="PROSITE" id="PS50262"/>
    </source>
</evidence>
<keyword evidence="7" id="KW-0807">Transducer</keyword>
<keyword evidence="4" id="KW-0297">G-protein coupled receptor</keyword>
<dbReference type="Pfam" id="PF00001">
    <property type="entry name" value="7tm_1"/>
    <property type="match status" value="1"/>
</dbReference>
<evidence type="ECO:0000256" key="5">
    <source>
        <dbReference type="ARBA" id="ARBA00023136"/>
    </source>
</evidence>
<evidence type="ECO:0000256" key="7">
    <source>
        <dbReference type="ARBA" id="ARBA00023224"/>
    </source>
</evidence>
<keyword evidence="6" id="KW-0675">Receptor</keyword>
<evidence type="ECO:0000313" key="10">
    <source>
        <dbReference type="EMBL" id="KAJ8304390.1"/>
    </source>
</evidence>
<evidence type="ECO:0000256" key="6">
    <source>
        <dbReference type="ARBA" id="ARBA00023170"/>
    </source>
</evidence>
<comment type="subcellular location">
    <subcellularLocation>
        <location evidence="1">Membrane</location>
        <topology evidence="1">Multi-pass membrane protein</topology>
    </subcellularLocation>
</comment>
<comment type="caution">
    <text evidence="10">The sequence shown here is derived from an EMBL/GenBank/DDBJ whole genome shotgun (WGS) entry which is preliminary data.</text>
</comment>
<gene>
    <name evidence="10" type="ORF">KUTeg_017973</name>
</gene>
<feature type="transmembrane region" description="Helical" evidence="8">
    <location>
        <begin position="107"/>
        <end position="124"/>
    </location>
</feature>
<dbReference type="PROSITE" id="PS50262">
    <property type="entry name" value="G_PROTEIN_RECEP_F1_2"/>
    <property type="match status" value="1"/>
</dbReference>
<sequence>MSEKFINLDLPLSINLKALKFNTQNPCLTINNMFNMDITTQIQNETYQEDELTFTSPEDIYKEHLPIIFFIFKHTKVVLYFFGFPGNILSCIMWLRRPLLHSSGCYLAALSISDLIFLVLSFVYDLQITWDVRTLNVPVVCQVFPVIYLTVQYMSPLLTMAFTVERFISIRFPLKRRVFCTVKRAILIIVLLTNLSIMISSIQAYFWVYDDKIHLCLARDDDKLWTNWNWATESTMFMFVPFVILIINIALILQMKKSKRVARRLYGAPKRQRSTTTKMLLVVSFYLICTTLPVSIIYALNVRYPPGVIGDFINDPVWQAHFRYTTGQRGCI</sequence>
<evidence type="ECO:0000313" key="11">
    <source>
        <dbReference type="Proteomes" id="UP001217089"/>
    </source>
</evidence>
<dbReference type="PANTHER" id="PTHR24243">
    <property type="entry name" value="G-PROTEIN COUPLED RECEPTOR"/>
    <property type="match status" value="1"/>
</dbReference>
<evidence type="ECO:0000256" key="4">
    <source>
        <dbReference type="ARBA" id="ARBA00023040"/>
    </source>
</evidence>
<evidence type="ECO:0000256" key="2">
    <source>
        <dbReference type="ARBA" id="ARBA00022692"/>
    </source>
</evidence>
<dbReference type="Gene3D" id="1.20.1070.10">
    <property type="entry name" value="Rhodopsin 7-helix transmembrane proteins"/>
    <property type="match status" value="1"/>
</dbReference>
<feature type="transmembrane region" description="Helical" evidence="8">
    <location>
        <begin position="228"/>
        <end position="253"/>
    </location>
</feature>
<keyword evidence="11" id="KW-1185">Reference proteome</keyword>
<dbReference type="SUPFAM" id="SSF81321">
    <property type="entry name" value="Family A G protein-coupled receptor-like"/>
    <property type="match status" value="1"/>
</dbReference>
<feature type="transmembrane region" description="Helical" evidence="8">
    <location>
        <begin position="77"/>
        <end position="95"/>
    </location>
</feature>
<keyword evidence="2 8" id="KW-0812">Transmembrane</keyword>
<dbReference type="Proteomes" id="UP001217089">
    <property type="component" value="Unassembled WGS sequence"/>
</dbReference>
<organism evidence="10 11">
    <name type="scientific">Tegillarca granosa</name>
    <name type="common">Malaysian cockle</name>
    <name type="synonym">Anadara granosa</name>
    <dbReference type="NCBI Taxonomy" id="220873"/>
    <lineage>
        <taxon>Eukaryota</taxon>
        <taxon>Metazoa</taxon>
        <taxon>Spiralia</taxon>
        <taxon>Lophotrochozoa</taxon>
        <taxon>Mollusca</taxon>
        <taxon>Bivalvia</taxon>
        <taxon>Autobranchia</taxon>
        <taxon>Pteriomorphia</taxon>
        <taxon>Arcoida</taxon>
        <taxon>Arcoidea</taxon>
        <taxon>Arcidae</taxon>
        <taxon>Tegillarca</taxon>
    </lineage>
</organism>
<evidence type="ECO:0000256" key="8">
    <source>
        <dbReference type="SAM" id="Phobius"/>
    </source>
</evidence>
<feature type="transmembrane region" description="Helical" evidence="8">
    <location>
        <begin position="185"/>
        <end position="208"/>
    </location>
</feature>
<protein>
    <recommendedName>
        <fullName evidence="9">G-protein coupled receptors family 1 profile domain-containing protein</fullName>
    </recommendedName>
</protein>
<name>A0ABQ9ELG0_TEGGR</name>
<accession>A0ABQ9ELG0</accession>